<sequence length="261" mass="28000">MSSTSPAVGRALDVLLYLASRPGPVHGSALIRDLGVPRSSAYHLLNVLVERGFVVHLPDQRAYALGVSAFEVGSAYLRHEPLEHIARPILTKLVASANETAHLGILYGAESVYLLKEQPQVVRVPVTLVTDVGVRLPAHLTANGRSILAHLSAAQIRALFPSPASFISRTGRGPGSLTELRRLLRDERAQGWAEEVGLITDGLQSVAACAFDHAGRPCAAFSVTRRQHRSTTPVPALVRSVRTAAQQLTRALSGHAPTGWF</sequence>
<keyword evidence="3" id="KW-0804">Transcription</keyword>
<comment type="caution">
    <text evidence="6">The sequence shown here is derived from an EMBL/GenBank/DDBJ whole genome shotgun (WGS) entry which is preliminary data.</text>
</comment>
<reference evidence="6" key="1">
    <citation type="journal article" date="2022" name="ISME J.">
        <title>Identification of active gaseous-alkane degraders at natural gas seeps.</title>
        <authorList>
            <person name="Farhan Ul Haque M."/>
            <person name="Hernandez M."/>
            <person name="Crombie A.T."/>
            <person name="Murrell J.C."/>
        </authorList>
    </citation>
    <scope>NUCLEOTIDE SEQUENCE</scope>
    <source>
        <strain evidence="6">ANDR5</strain>
    </source>
</reference>
<dbReference type="PANTHER" id="PTHR30136">
    <property type="entry name" value="HELIX-TURN-HELIX TRANSCRIPTIONAL REGULATOR, ICLR FAMILY"/>
    <property type="match status" value="1"/>
</dbReference>
<dbReference type="PROSITE" id="PS51078">
    <property type="entry name" value="ICLR_ED"/>
    <property type="match status" value="1"/>
</dbReference>
<evidence type="ECO:0000256" key="3">
    <source>
        <dbReference type="ARBA" id="ARBA00023163"/>
    </source>
</evidence>
<evidence type="ECO:0000259" key="5">
    <source>
        <dbReference type="PROSITE" id="PS51078"/>
    </source>
</evidence>
<organism evidence="6 7">
    <name type="scientific">Candidatus Mycolicibacterium alkanivorans</name>
    <dbReference type="NCBI Taxonomy" id="2954114"/>
    <lineage>
        <taxon>Bacteria</taxon>
        <taxon>Bacillati</taxon>
        <taxon>Actinomycetota</taxon>
        <taxon>Actinomycetes</taxon>
        <taxon>Mycobacteriales</taxon>
        <taxon>Mycobacteriaceae</taxon>
        <taxon>Mycolicibacterium</taxon>
    </lineage>
</organism>
<gene>
    <name evidence="6" type="ORF">K9U37_00615</name>
</gene>
<keyword evidence="7" id="KW-1185">Reference proteome</keyword>
<feature type="domain" description="IclR-ED" evidence="5">
    <location>
        <begin position="68"/>
        <end position="254"/>
    </location>
</feature>
<dbReference type="Gene3D" id="1.10.10.10">
    <property type="entry name" value="Winged helix-like DNA-binding domain superfamily/Winged helix DNA-binding domain"/>
    <property type="match status" value="1"/>
</dbReference>
<feature type="domain" description="HTH iclR-type" evidence="4">
    <location>
        <begin position="5"/>
        <end position="67"/>
    </location>
</feature>
<evidence type="ECO:0000313" key="7">
    <source>
        <dbReference type="Proteomes" id="UP001139068"/>
    </source>
</evidence>
<name>A0ABS9YQI2_9MYCO</name>
<dbReference type="Gene3D" id="3.30.450.40">
    <property type="match status" value="1"/>
</dbReference>
<proteinExistence type="predicted"/>
<protein>
    <submittedName>
        <fullName evidence="6">IclR family transcriptional regulator</fullName>
    </submittedName>
</protein>
<dbReference type="EMBL" id="JAIVFL010000001">
    <property type="protein sequence ID" value="MCI4673531.1"/>
    <property type="molecule type" value="Genomic_DNA"/>
</dbReference>
<dbReference type="SMART" id="SM00346">
    <property type="entry name" value="HTH_ICLR"/>
    <property type="match status" value="1"/>
</dbReference>
<accession>A0ABS9YQI2</accession>
<dbReference type="InterPro" id="IPR005471">
    <property type="entry name" value="Tscrpt_reg_IclR_N"/>
</dbReference>
<evidence type="ECO:0000256" key="2">
    <source>
        <dbReference type="ARBA" id="ARBA00023125"/>
    </source>
</evidence>
<dbReference type="Pfam" id="PF09339">
    <property type="entry name" value="HTH_IclR"/>
    <property type="match status" value="1"/>
</dbReference>
<dbReference type="InterPro" id="IPR036388">
    <property type="entry name" value="WH-like_DNA-bd_sf"/>
</dbReference>
<keyword evidence="1" id="KW-0805">Transcription regulation</keyword>
<dbReference type="SUPFAM" id="SSF46785">
    <property type="entry name" value="Winged helix' DNA-binding domain"/>
    <property type="match status" value="1"/>
</dbReference>
<dbReference type="RefSeq" id="WP_243070060.1">
    <property type="nucleotide sequence ID" value="NZ_JAIVFL010000001.1"/>
</dbReference>
<evidence type="ECO:0000259" key="4">
    <source>
        <dbReference type="PROSITE" id="PS51077"/>
    </source>
</evidence>
<dbReference type="InterPro" id="IPR014757">
    <property type="entry name" value="Tscrpt_reg_IclR_C"/>
</dbReference>
<evidence type="ECO:0000256" key="1">
    <source>
        <dbReference type="ARBA" id="ARBA00023015"/>
    </source>
</evidence>
<keyword evidence="2" id="KW-0238">DNA-binding</keyword>
<dbReference type="InterPro" id="IPR050707">
    <property type="entry name" value="HTH_MetabolicPath_Reg"/>
</dbReference>
<dbReference type="PROSITE" id="PS51077">
    <property type="entry name" value="HTH_ICLR"/>
    <property type="match status" value="1"/>
</dbReference>
<dbReference type="InterPro" id="IPR036390">
    <property type="entry name" value="WH_DNA-bd_sf"/>
</dbReference>
<evidence type="ECO:0000313" key="6">
    <source>
        <dbReference type="EMBL" id="MCI4673531.1"/>
    </source>
</evidence>
<dbReference type="Pfam" id="PF01614">
    <property type="entry name" value="IclR_C"/>
    <property type="match status" value="1"/>
</dbReference>
<dbReference type="InterPro" id="IPR029016">
    <property type="entry name" value="GAF-like_dom_sf"/>
</dbReference>
<dbReference type="PANTHER" id="PTHR30136:SF24">
    <property type="entry name" value="HTH-TYPE TRANSCRIPTIONAL REPRESSOR ALLR"/>
    <property type="match status" value="1"/>
</dbReference>
<dbReference type="SUPFAM" id="SSF55781">
    <property type="entry name" value="GAF domain-like"/>
    <property type="match status" value="1"/>
</dbReference>
<dbReference type="Proteomes" id="UP001139068">
    <property type="component" value="Unassembled WGS sequence"/>
</dbReference>